<comment type="caution">
    <text evidence="1">The sequence shown here is derived from an EMBL/GenBank/DDBJ whole genome shotgun (WGS) entry which is preliminary data.</text>
</comment>
<dbReference type="Gene3D" id="2.40.160.60">
    <property type="entry name" value="Outer membrane protein transport protein (OMPP1/FadL/TodX)"/>
    <property type="match status" value="1"/>
</dbReference>
<accession>A0A4S8HRL5</accession>
<name>A0A4S8HRL5_9BACT</name>
<evidence type="ECO:0000313" key="2">
    <source>
        <dbReference type="Proteomes" id="UP000306918"/>
    </source>
</evidence>
<gene>
    <name evidence="1" type="ORF">FAM09_15470</name>
</gene>
<dbReference type="Proteomes" id="UP000306918">
    <property type="component" value="Unassembled WGS sequence"/>
</dbReference>
<keyword evidence="2" id="KW-1185">Reference proteome</keyword>
<dbReference type="EMBL" id="STFF01000004">
    <property type="protein sequence ID" value="THU38083.1"/>
    <property type="molecule type" value="Genomic_DNA"/>
</dbReference>
<dbReference type="SUPFAM" id="SSF56935">
    <property type="entry name" value="Porins"/>
    <property type="match status" value="1"/>
</dbReference>
<dbReference type="RefSeq" id="WP_136578039.1">
    <property type="nucleotide sequence ID" value="NZ_STFF01000004.1"/>
</dbReference>
<organism evidence="1 2">
    <name type="scientific">Niastella caeni</name>
    <dbReference type="NCBI Taxonomy" id="2569763"/>
    <lineage>
        <taxon>Bacteria</taxon>
        <taxon>Pseudomonadati</taxon>
        <taxon>Bacteroidota</taxon>
        <taxon>Chitinophagia</taxon>
        <taxon>Chitinophagales</taxon>
        <taxon>Chitinophagaceae</taxon>
        <taxon>Niastella</taxon>
    </lineage>
</organism>
<proteinExistence type="predicted"/>
<reference evidence="1 2" key="1">
    <citation type="submission" date="2019-04" db="EMBL/GenBank/DDBJ databases">
        <title>Niastella caeni sp. nov., isolated from activated sludge.</title>
        <authorList>
            <person name="Sheng M."/>
        </authorList>
    </citation>
    <scope>NUCLEOTIDE SEQUENCE [LARGE SCALE GENOMIC DNA]</scope>
    <source>
        <strain evidence="1 2">HX-2-15</strain>
    </source>
</reference>
<protein>
    <submittedName>
        <fullName evidence="1">Aromatic hydrocarbon degradation protein</fullName>
    </submittedName>
</protein>
<evidence type="ECO:0000313" key="1">
    <source>
        <dbReference type="EMBL" id="THU38083.1"/>
    </source>
</evidence>
<sequence length="513" mass="56892">MKYTITIAFLVLFGRQAMSQLPEDALRMSWNTPSGTARNQAIGGAMGSLGGEITSTFVNPAGLGFFKVSEIVLSPGFTMARSKGSFRETDATGNNLSRFNFSTSGFVSATTDPGNRWVSKAFSIAVNRTANFNNRIYYRGQNDYSSYSEQFAEEFSRSGVSINDVRYSPYLSLGTKMAIYTYLIDTATLNGQLQVVGRPEYLNAVNQENKITTRGGISEIALGYAGNLEDRFYIGGSIGVPIVKYERTTVFTETDASGDPNNNFKFSRYEERLSTSGVGLNGKLGIIFKPARQMRFGIAIHTPTIYGLREKLSGKMVTDVERLFGPNDPGVDSINSDYYYGNSTPVYKYDMSSPWKFLVSGSYVLHEVEDVSAQKGFITADLEYVTYGSSRFSAAEQGDDESYFESINKVVKDSYKGAFNFRIGGELKFNTIMARLGFAHYGNPYKDDALKARRINVSGGLGYRDKGIFIDLTYVHSIIRDVNFPYRLADKDNTFADIKSRVGQILLTLGFKI</sequence>
<dbReference type="OrthoDB" id="9765571at2"/>
<dbReference type="AlphaFoldDB" id="A0A4S8HRL5"/>